<dbReference type="InterPro" id="IPR045462">
    <property type="entry name" value="aa-tRNA-synth_I_cd-bd"/>
</dbReference>
<feature type="domain" description="Glutamyl/glutaminyl-tRNA synthetase class Ib catalytic" evidence="8">
    <location>
        <begin position="3"/>
        <end position="325"/>
    </location>
</feature>
<dbReference type="GO" id="GO:0000049">
    <property type="term" value="F:tRNA binding"/>
    <property type="evidence" value="ECO:0007669"/>
    <property type="project" value="InterPro"/>
</dbReference>
<dbReference type="Gene3D" id="3.40.50.620">
    <property type="entry name" value="HUPs"/>
    <property type="match status" value="1"/>
</dbReference>
<dbReference type="PRINTS" id="PR00987">
    <property type="entry name" value="TRNASYNTHGLU"/>
</dbReference>
<dbReference type="GO" id="GO:0008270">
    <property type="term" value="F:zinc ion binding"/>
    <property type="evidence" value="ECO:0007669"/>
    <property type="project" value="InterPro"/>
</dbReference>
<dbReference type="InterPro" id="IPR001412">
    <property type="entry name" value="aa-tRNA-synth_I_CS"/>
</dbReference>
<dbReference type="SUPFAM" id="SSF52374">
    <property type="entry name" value="Nucleotidylyl transferase"/>
    <property type="match status" value="1"/>
</dbReference>
<dbReference type="EC" id="6.1.1.17" evidence="7"/>
<keyword evidence="11" id="KW-1185">Reference proteome</keyword>
<dbReference type="InterPro" id="IPR049940">
    <property type="entry name" value="GluQ/Sye"/>
</dbReference>
<feature type="domain" description="Aminoacyl-tRNA synthetase class I anticodon-binding" evidence="9">
    <location>
        <begin position="341"/>
        <end position="482"/>
    </location>
</feature>
<dbReference type="InterPro" id="IPR000924">
    <property type="entry name" value="Glu/Gln-tRNA-synth"/>
</dbReference>
<dbReference type="Gene3D" id="1.10.10.350">
    <property type="match status" value="1"/>
</dbReference>
<gene>
    <name evidence="7" type="primary">gltX</name>
    <name evidence="10" type="ORF">SAMN05421659_102203</name>
</gene>
<dbReference type="Proteomes" id="UP000199701">
    <property type="component" value="Unassembled WGS sequence"/>
</dbReference>
<dbReference type="SUPFAM" id="SSF48163">
    <property type="entry name" value="An anticodon-binding domain of class I aminoacyl-tRNA synthetases"/>
    <property type="match status" value="1"/>
</dbReference>
<keyword evidence="5 7" id="KW-0648">Protein biosynthesis</keyword>
<dbReference type="PANTHER" id="PTHR43311:SF2">
    <property type="entry name" value="GLUTAMATE--TRNA LIGASE, MITOCHONDRIAL-RELATED"/>
    <property type="match status" value="1"/>
</dbReference>
<evidence type="ECO:0000259" key="8">
    <source>
        <dbReference type="Pfam" id="PF00749"/>
    </source>
</evidence>
<dbReference type="AlphaFoldDB" id="A0A1I0MXA1"/>
<keyword evidence="3 7" id="KW-0547">Nucleotide-binding</keyword>
<evidence type="ECO:0000256" key="2">
    <source>
        <dbReference type="ARBA" id="ARBA00022598"/>
    </source>
</evidence>
<evidence type="ECO:0000313" key="11">
    <source>
        <dbReference type="Proteomes" id="UP000199701"/>
    </source>
</evidence>
<keyword evidence="7" id="KW-0963">Cytoplasm</keyword>
<evidence type="ECO:0000256" key="7">
    <source>
        <dbReference type="HAMAP-Rule" id="MF_00022"/>
    </source>
</evidence>
<dbReference type="InterPro" id="IPR008925">
    <property type="entry name" value="aa_tRNA-synth_I_cd-bd_sf"/>
</dbReference>
<keyword evidence="6 7" id="KW-0030">Aminoacyl-tRNA synthetase</keyword>
<dbReference type="InterPro" id="IPR020751">
    <property type="entry name" value="aa-tRNA-synth_I_codon-bd_sub2"/>
</dbReference>
<dbReference type="GO" id="GO:0004818">
    <property type="term" value="F:glutamate-tRNA ligase activity"/>
    <property type="evidence" value="ECO:0007669"/>
    <property type="project" value="UniProtKB-UniRule"/>
</dbReference>
<dbReference type="PROSITE" id="PS00178">
    <property type="entry name" value="AA_TRNA_LIGASE_I"/>
    <property type="match status" value="1"/>
</dbReference>
<dbReference type="Pfam" id="PF19269">
    <property type="entry name" value="Anticodon_2"/>
    <property type="match status" value="1"/>
</dbReference>
<keyword evidence="4 7" id="KW-0067">ATP-binding</keyword>
<reference evidence="10 11" key="1">
    <citation type="submission" date="2016-10" db="EMBL/GenBank/DDBJ databases">
        <authorList>
            <person name="de Groot N.N."/>
        </authorList>
    </citation>
    <scope>NUCLEOTIDE SEQUENCE [LARGE SCALE GENOMIC DNA]</scope>
    <source>
        <strain evidence="10 11">DSM 9179</strain>
    </source>
</reference>
<dbReference type="FunFam" id="3.40.50.620:FF:000045">
    <property type="entry name" value="Glutamate--tRNA ligase, mitochondrial"/>
    <property type="match status" value="1"/>
</dbReference>
<evidence type="ECO:0000256" key="1">
    <source>
        <dbReference type="ARBA" id="ARBA00007894"/>
    </source>
</evidence>
<dbReference type="GO" id="GO:0005524">
    <property type="term" value="F:ATP binding"/>
    <property type="evidence" value="ECO:0007669"/>
    <property type="project" value="UniProtKB-UniRule"/>
</dbReference>
<keyword evidence="2 7" id="KW-0436">Ligase</keyword>
<dbReference type="InterPro" id="IPR033910">
    <property type="entry name" value="GluRS_core"/>
</dbReference>
<accession>A0A1I0MXA1</accession>
<protein>
    <recommendedName>
        <fullName evidence="7">Glutamate--tRNA ligase</fullName>
        <ecNumber evidence="7">6.1.1.17</ecNumber>
    </recommendedName>
    <alternativeName>
        <fullName evidence="7">Glutamyl-tRNA synthetase</fullName>
        <shortName evidence="7">GluRS</shortName>
    </alternativeName>
</protein>
<dbReference type="EMBL" id="FOJI01000002">
    <property type="protein sequence ID" value="SEV93086.1"/>
    <property type="molecule type" value="Genomic_DNA"/>
</dbReference>
<evidence type="ECO:0000256" key="4">
    <source>
        <dbReference type="ARBA" id="ARBA00022840"/>
    </source>
</evidence>
<evidence type="ECO:0000259" key="9">
    <source>
        <dbReference type="Pfam" id="PF19269"/>
    </source>
</evidence>
<dbReference type="CDD" id="cd00808">
    <property type="entry name" value="GluRS_core"/>
    <property type="match status" value="1"/>
</dbReference>
<evidence type="ECO:0000256" key="3">
    <source>
        <dbReference type="ARBA" id="ARBA00022741"/>
    </source>
</evidence>
<dbReference type="NCBIfam" id="TIGR00464">
    <property type="entry name" value="gltX_bact"/>
    <property type="match status" value="1"/>
</dbReference>
<comment type="catalytic activity">
    <reaction evidence="7">
        <text>tRNA(Glu) + L-glutamate + ATP = L-glutamyl-tRNA(Glu) + AMP + diphosphate</text>
        <dbReference type="Rhea" id="RHEA:23540"/>
        <dbReference type="Rhea" id="RHEA-COMP:9663"/>
        <dbReference type="Rhea" id="RHEA-COMP:9680"/>
        <dbReference type="ChEBI" id="CHEBI:29985"/>
        <dbReference type="ChEBI" id="CHEBI:30616"/>
        <dbReference type="ChEBI" id="CHEBI:33019"/>
        <dbReference type="ChEBI" id="CHEBI:78442"/>
        <dbReference type="ChEBI" id="CHEBI:78520"/>
        <dbReference type="ChEBI" id="CHEBI:456215"/>
        <dbReference type="EC" id="6.1.1.17"/>
    </reaction>
</comment>
<comment type="subunit">
    <text evidence="7">Monomer.</text>
</comment>
<dbReference type="STRING" id="99656.SAMN05421659_102203"/>
<feature type="short sequence motif" description="'HIGH' region" evidence="7">
    <location>
        <begin position="10"/>
        <end position="20"/>
    </location>
</feature>
<comment type="subcellular location">
    <subcellularLocation>
        <location evidence="7">Cytoplasm</location>
    </subcellularLocation>
</comment>
<dbReference type="Pfam" id="PF00749">
    <property type="entry name" value="tRNA-synt_1c"/>
    <property type="match status" value="1"/>
</dbReference>
<dbReference type="InterPro" id="IPR020058">
    <property type="entry name" value="Glu/Gln-tRNA-synth_Ib_cat-dom"/>
</dbReference>
<dbReference type="InterPro" id="IPR014729">
    <property type="entry name" value="Rossmann-like_a/b/a_fold"/>
</dbReference>
<dbReference type="PANTHER" id="PTHR43311">
    <property type="entry name" value="GLUTAMATE--TRNA LIGASE"/>
    <property type="match status" value="1"/>
</dbReference>
<dbReference type="OrthoDB" id="9807503at2"/>
<evidence type="ECO:0000313" key="10">
    <source>
        <dbReference type="EMBL" id="SEV93086.1"/>
    </source>
</evidence>
<dbReference type="GO" id="GO:0006424">
    <property type="term" value="P:glutamyl-tRNA aminoacylation"/>
    <property type="evidence" value="ECO:0007669"/>
    <property type="project" value="UniProtKB-UniRule"/>
</dbReference>
<comment type="similarity">
    <text evidence="1 7">Belongs to the class-I aminoacyl-tRNA synthetase family. Glutamate--tRNA ligase type 1 subfamily.</text>
</comment>
<feature type="binding site" evidence="7">
    <location>
        <position position="259"/>
    </location>
    <ligand>
        <name>ATP</name>
        <dbReference type="ChEBI" id="CHEBI:30616"/>
    </ligand>
</feature>
<dbReference type="GO" id="GO:0005829">
    <property type="term" value="C:cytosol"/>
    <property type="evidence" value="ECO:0007669"/>
    <property type="project" value="TreeGrafter"/>
</dbReference>
<proteinExistence type="inferred from homology"/>
<dbReference type="HAMAP" id="MF_00022">
    <property type="entry name" value="Glu_tRNA_synth_type1"/>
    <property type="match status" value="1"/>
</dbReference>
<comment type="caution">
    <text evidence="7">Lacks conserved residue(s) required for the propagation of feature annotation.</text>
</comment>
<sequence length="491" mass="56436">MTKIRTRFAPSPTGRMHVGNLRTALYAYLIAKHEQGDFILRIEDTDQERFYEGALDIIYRTLEKTGLVHDEGPDKDGGVGPYVQSERQAQGLYLKYVKQLIDKGEAYYCFCDKERLETLKSSFTDGEESKEIIVYDKHCLSLSKEEVEAKLAKGMPYVVRQNNPTEGSTTFHDEIYGDISVDNSELDDMILMKSDGYPTYNFANVVDDHLMGITHIVRGNEYISSTPKYNRLYDAFGWDVPKYVHCPLITDENHKKLAKRSGHASFEDLLDQGFVTEAIINYVSLLGWSPESDEEIFSLEQLVIEFDYTRMSKSPSVFDIPKLKWMNGEYIKAMDNDRYYEFALPYIKKVVKKDLDLKKIADLVKTRIEIFTEIAEHIDFFDELPEYNTAMYTHKKMKTNSENSLEILKEMLPILEKTDDYSVDGLHDMIMEFIANKEIKNGQGLWPLRTAVSGKQSTPGGAFEIMDIIGKEESLSRIRKAINLLEGELTE</sequence>
<dbReference type="InterPro" id="IPR004527">
    <property type="entry name" value="Glu-tRNA-ligase_bac/mito"/>
</dbReference>
<evidence type="ECO:0000256" key="6">
    <source>
        <dbReference type="ARBA" id="ARBA00023146"/>
    </source>
</evidence>
<comment type="function">
    <text evidence="7">Catalyzes the attachment of glutamate to tRNA(Glu) in a two-step reaction: glutamate is first activated by ATP to form Glu-AMP and then transferred to the acceptor end of tRNA(Glu).</text>
</comment>
<name>A0A1I0MXA1_9FIRM</name>
<evidence type="ECO:0000256" key="5">
    <source>
        <dbReference type="ARBA" id="ARBA00022917"/>
    </source>
</evidence>
<dbReference type="RefSeq" id="WP_092450592.1">
    <property type="nucleotide sequence ID" value="NZ_FOJI01000002.1"/>
</dbReference>
<organism evidence="10 11">
    <name type="scientific">[Clostridium] fimetarium</name>
    <dbReference type="NCBI Taxonomy" id="99656"/>
    <lineage>
        <taxon>Bacteria</taxon>
        <taxon>Bacillati</taxon>
        <taxon>Bacillota</taxon>
        <taxon>Clostridia</taxon>
        <taxon>Lachnospirales</taxon>
        <taxon>Lachnospiraceae</taxon>
    </lineage>
</organism>